<comment type="caution">
    <text evidence="6">The sequence shown here is derived from an EMBL/GenBank/DDBJ whole genome shotgun (WGS) entry which is preliminary data.</text>
</comment>
<keyword evidence="7" id="KW-1185">Reference proteome</keyword>
<evidence type="ECO:0000313" key="7">
    <source>
        <dbReference type="Proteomes" id="UP000828390"/>
    </source>
</evidence>
<reference evidence="6" key="1">
    <citation type="journal article" date="2019" name="bioRxiv">
        <title>The Genome of the Zebra Mussel, Dreissena polymorpha: A Resource for Invasive Species Research.</title>
        <authorList>
            <person name="McCartney M.A."/>
            <person name="Auch B."/>
            <person name="Kono T."/>
            <person name="Mallez S."/>
            <person name="Zhang Y."/>
            <person name="Obille A."/>
            <person name="Becker A."/>
            <person name="Abrahante J.E."/>
            <person name="Garbe J."/>
            <person name="Badalamenti J.P."/>
            <person name="Herman A."/>
            <person name="Mangelson H."/>
            <person name="Liachko I."/>
            <person name="Sullivan S."/>
            <person name="Sone E.D."/>
            <person name="Koren S."/>
            <person name="Silverstein K.A.T."/>
            <person name="Beckman K.B."/>
            <person name="Gohl D.M."/>
        </authorList>
    </citation>
    <scope>NUCLEOTIDE SEQUENCE</scope>
    <source>
        <strain evidence="6">Duluth1</strain>
        <tissue evidence="6">Whole animal</tissue>
    </source>
</reference>
<proteinExistence type="predicted"/>
<dbReference type="EMBL" id="JAIWYP010000001">
    <property type="protein sequence ID" value="KAH3886302.1"/>
    <property type="molecule type" value="Genomic_DNA"/>
</dbReference>
<keyword evidence="3" id="KW-1133">Transmembrane helix</keyword>
<evidence type="ECO:0000256" key="2">
    <source>
        <dbReference type="SAM" id="MobiDB-lite"/>
    </source>
</evidence>
<gene>
    <name evidence="6" type="ORF">DPMN_010306</name>
</gene>
<dbReference type="InterPro" id="IPR001368">
    <property type="entry name" value="TNFR/NGFR_Cys_rich_reg"/>
</dbReference>
<organism evidence="6 7">
    <name type="scientific">Dreissena polymorpha</name>
    <name type="common">Zebra mussel</name>
    <name type="synonym">Mytilus polymorpha</name>
    <dbReference type="NCBI Taxonomy" id="45954"/>
    <lineage>
        <taxon>Eukaryota</taxon>
        <taxon>Metazoa</taxon>
        <taxon>Spiralia</taxon>
        <taxon>Lophotrochozoa</taxon>
        <taxon>Mollusca</taxon>
        <taxon>Bivalvia</taxon>
        <taxon>Autobranchia</taxon>
        <taxon>Heteroconchia</taxon>
        <taxon>Euheterodonta</taxon>
        <taxon>Imparidentia</taxon>
        <taxon>Neoheterodontei</taxon>
        <taxon>Myida</taxon>
        <taxon>Dreissenoidea</taxon>
        <taxon>Dreissenidae</taxon>
        <taxon>Dreissena</taxon>
    </lineage>
</organism>
<feature type="transmembrane region" description="Helical" evidence="3">
    <location>
        <begin position="103"/>
        <end position="131"/>
    </location>
</feature>
<dbReference type="AlphaFoldDB" id="A0A9D4N400"/>
<accession>A0A9D4N400</accession>
<keyword evidence="4" id="KW-0732">Signal</keyword>
<feature type="disulfide bond" evidence="1">
    <location>
        <begin position="39"/>
        <end position="52"/>
    </location>
</feature>
<evidence type="ECO:0000256" key="3">
    <source>
        <dbReference type="SAM" id="Phobius"/>
    </source>
</evidence>
<sequence length="166" mass="18319">MPSVVVFLVVAVILCGAAASTPSCPSMHFFVQEEGCRKCSECSEGQVMLRPCYGDRDTTCGLFPWSEFKGKPVTSDESSTPTPKTPSNDETLVWPEKTEGDRWFTITMVLVVILVIAMVGGIVALLVLCYVCRQRKLRAITEESACVEEPLTKQISCEQFTLVRET</sequence>
<keyword evidence="3" id="KW-0812">Transmembrane</keyword>
<comment type="caution">
    <text evidence="1">Lacks conserved residue(s) required for the propagation of feature annotation.</text>
</comment>
<keyword evidence="1" id="KW-1015">Disulfide bond</keyword>
<feature type="domain" description="TNFR-Cys" evidence="5">
    <location>
        <begin position="23"/>
        <end position="60"/>
    </location>
</feature>
<feature type="compositionally biased region" description="Polar residues" evidence="2">
    <location>
        <begin position="75"/>
        <end position="90"/>
    </location>
</feature>
<keyword evidence="3" id="KW-0472">Membrane</keyword>
<dbReference type="Gene3D" id="2.10.50.10">
    <property type="entry name" value="Tumor Necrosis Factor Receptor, subunit A, domain 2"/>
    <property type="match status" value="1"/>
</dbReference>
<feature type="region of interest" description="Disordered" evidence="2">
    <location>
        <begin position="71"/>
        <end position="90"/>
    </location>
</feature>
<evidence type="ECO:0000256" key="4">
    <source>
        <dbReference type="SAM" id="SignalP"/>
    </source>
</evidence>
<dbReference type="Proteomes" id="UP000828390">
    <property type="component" value="Unassembled WGS sequence"/>
</dbReference>
<name>A0A9D4N400_DREPO</name>
<feature type="repeat" description="TNFR-Cys" evidence="1">
    <location>
        <begin position="23"/>
        <end position="60"/>
    </location>
</feature>
<dbReference type="PROSITE" id="PS00652">
    <property type="entry name" value="TNFR_NGFR_1"/>
    <property type="match status" value="1"/>
</dbReference>
<feature type="signal peptide" evidence="4">
    <location>
        <begin position="1"/>
        <end position="19"/>
    </location>
</feature>
<dbReference type="OrthoDB" id="6126731at2759"/>
<dbReference type="SMART" id="SM00208">
    <property type="entry name" value="TNFR"/>
    <property type="match status" value="1"/>
</dbReference>
<dbReference type="PROSITE" id="PS50050">
    <property type="entry name" value="TNFR_NGFR_2"/>
    <property type="match status" value="1"/>
</dbReference>
<evidence type="ECO:0000256" key="1">
    <source>
        <dbReference type="PROSITE-ProRule" id="PRU00206"/>
    </source>
</evidence>
<reference evidence="6" key="2">
    <citation type="submission" date="2020-11" db="EMBL/GenBank/DDBJ databases">
        <authorList>
            <person name="McCartney M.A."/>
            <person name="Auch B."/>
            <person name="Kono T."/>
            <person name="Mallez S."/>
            <person name="Becker A."/>
            <person name="Gohl D.M."/>
            <person name="Silverstein K.A.T."/>
            <person name="Koren S."/>
            <person name="Bechman K.B."/>
            <person name="Herman A."/>
            <person name="Abrahante J.E."/>
            <person name="Garbe J."/>
        </authorList>
    </citation>
    <scope>NUCLEOTIDE SEQUENCE</scope>
    <source>
        <strain evidence="6">Duluth1</strain>
        <tissue evidence="6">Whole animal</tissue>
    </source>
</reference>
<evidence type="ECO:0000313" key="6">
    <source>
        <dbReference type="EMBL" id="KAH3886302.1"/>
    </source>
</evidence>
<protein>
    <recommendedName>
        <fullName evidence="5">TNFR-Cys domain-containing protein</fullName>
    </recommendedName>
</protein>
<feature type="disulfide bond" evidence="1">
    <location>
        <begin position="42"/>
        <end position="60"/>
    </location>
</feature>
<feature type="chain" id="PRO_5038876888" description="TNFR-Cys domain-containing protein" evidence="4">
    <location>
        <begin position="20"/>
        <end position="166"/>
    </location>
</feature>
<evidence type="ECO:0000259" key="5">
    <source>
        <dbReference type="PROSITE" id="PS50050"/>
    </source>
</evidence>